<feature type="transmembrane region" description="Helical" evidence="1">
    <location>
        <begin position="173"/>
        <end position="193"/>
    </location>
</feature>
<evidence type="ECO:0000313" key="4">
    <source>
        <dbReference type="Proteomes" id="UP001056291"/>
    </source>
</evidence>
<feature type="signal peptide" evidence="2">
    <location>
        <begin position="1"/>
        <end position="20"/>
    </location>
</feature>
<feature type="chain" id="PRO_5045661218" evidence="2">
    <location>
        <begin position="21"/>
        <end position="204"/>
    </location>
</feature>
<reference evidence="3" key="1">
    <citation type="submission" date="2022-06" db="EMBL/GenBank/DDBJ databases">
        <title>Sneathiella actinostolidae sp. nov., isolated from a sea anemonein the Western Pacific Ocean.</title>
        <authorList>
            <person name="Wei M.J."/>
        </authorList>
    </citation>
    <scope>NUCLEOTIDE SEQUENCE</scope>
    <source>
        <strain evidence="3">PHK-P5</strain>
    </source>
</reference>
<gene>
    <name evidence="3" type="ORF">NBZ79_07380</name>
</gene>
<accession>A0ABY4W6I8</accession>
<dbReference type="RefSeq" id="WP_251936944.1">
    <property type="nucleotide sequence ID" value="NZ_CP098747.1"/>
</dbReference>
<name>A0ABY4W6I8_9PROT</name>
<keyword evidence="1" id="KW-0812">Transmembrane</keyword>
<keyword evidence="1" id="KW-0472">Membrane</keyword>
<dbReference type="Proteomes" id="UP001056291">
    <property type="component" value="Chromosome"/>
</dbReference>
<evidence type="ECO:0000256" key="2">
    <source>
        <dbReference type="SAM" id="SignalP"/>
    </source>
</evidence>
<sequence length="204" mass="21745">MKNFLATLAILAFTATSAQAAIITELSDNFDSEGTPQANYAGFTNWDITEGTVDLVGPGYFANLCREALGDSCVDLDGSTKDAGVMTSKDEFAAGTYDVSFWISGNQRTGTDVVEFFFGDYVETFELAFSDPWELVERTISPSGPAPRFGFECVGGDNICAVIDDIEVKISAVPLPAALPLFGAALIGIGLLSRRKKATALRRG</sequence>
<dbReference type="EMBL" id="CP098747">
    <property type="protein sequence ID" value="USG62796.1"/>
    <property type="molecule type" value="Genomic_DNA"/>
</dbReference>
<proteinExistence type="predicted"/>
<keyword evidence="4" id="KW-1185">Reference proteome</keyword>
<keyword evidence="2" id="KW-0732">Signal</keyword>
<evidence type="ECO:0000313" key="3">
    <source>
        <dbReference type="EMBL" id="USG62796.1"/>
    </source>
</evidence>
<protein>
    <submittedName>
        <fullName evidence="3">VPLPA-CTERM sorting domain-containing protein</fullName>
    </submittedName>
</protein>
<organism evidence="3 4">
    <name type="scientific">Sneathiella marina</name>
    <dbReference type="NCBI Taxonomy" id="2950108"/>
    <lineage>
        <taxon>Bacteria</taxon>
        <taxon>Pseudomonadati</taxon>
        <taxon>Pseudomonadota</taxon>
        <taxon>Alphaproteobacteria</taxon>
        <taxon>Sneathiellales</taxon>
        <taxon>Sneathiellaceae</taxon>
        <taxon>Sneathiella</taxon>
    </lineage>
</organism>
<keyword evidence="1" id="KW-1133">Transmembrane helix</keyword>
<evidence type="ECO:0000256" key="1">
    <source>
        <dbReference type="SAM" id="Phobius"/>
    </source>
</evidence>